<dbReference type="SMART" id="SM00326">
    <property type="entry name" value="SH3"/>
    <property type="match status" value="1"/>
</dbReference>
<dbReference type="Gene3D" id="2.30.30.40">
    <property type="entry name" value="SH3 Domains"/>
    <property type="match status" value="1"/>
</dbReference>
<dbReference type="PROSITE" id="PS50002">
    <property type="entry name" value="SH3"/>
    <property type="match status" value="1"/>
</dbReference>
<feature type="compositionally biased region" description="Low complexity" evidence="3">
    <location>
        <begin position="1"/>
        <end position="21"/>
    </location>
</feature>
<gene>
    <name evidence="5" type="ORF">EW026_g3703</name>
</gene>
<evidence type="ECO:0000256" key="2">
    <source>
        <dbReference type="PROSITE-ProRule" id="PRU00192"/>
    </source>
</evidence>
<evidence type="ECO:0000259" key="4">
    <source>
        <dbReference type="PROSITE" id="PS50002"/>
    </source>
</evidence>
<evidence type="ECO:0000313" key="5">
    <source>
        <dbReference type="EMBL" id="THG98506.1"/>
    </source>
</evidence>
<evidence type="ECO:0000313" key="6">
    <source>
        <dbReference type="Proteomes" id="UP000309038"/>
    </source>
</evidence>
<keyword evidence="6" id="KW-1185">Reference proteome</keyword>
<dbReference type="InterPro" id="IPR001452">
    <property type="entry name" value="SH3_domain"/>
</dbReference>
<dbReference type="Pfam" id="PF00018">
    <property type="entry name" value="SH3_1"/>
    <property type="match status" value="1"/>
</dbReference>
<evidence type="ECO:0000256" key="1">
    <source>
        <dbReference type="ARBA" id="ARBA00022443"/>
    </source>
</evidence>
<reference evidence="5 6" key="1">
    <citation type="submission" date="2019-02" db="EMBL/GenBank/DDBJ databases">
        <title>Genome sequencing of the rare red list fungi Phlebia centrifuga.</title>
        <authorList>
            <person name="Buettner E."/>
            <person name="Kellner H."/>
        </authorList>
    </citation>
    <scope>NUCLEOTIDE SEQUENCE [LARGE SCALE GENOMIC DNA]</scope>
    <source>
        <strain evidence="5 6">DSM 108282</strain>
    </source>
</reference>
<dbReference type="InterPro" id="IPR036028">
    <property type="entry name" value="SH3-like_dom_sf"/>
</dbReference>
<dbReference type="AlphaFoldDB" id="A0A4S4KKG2"/>
<feature type="region of interest" description="Disordered" evidence="3">
    <location>
        <begin position="1"/>
        <end position="27"/>
    </location>
</feature>
<proteinExistence type="predicted"/>
<name>A0A4S4KKG2_9APHY</name>
<accession>A0A4S4KKG2</accession>
<evidence type="ECO:0000256" key="3">
    <source>
        <dbReference type="SAM" id="MobiDB-lite"/>
    </source>
</evidence>
<organism evidence="5 6">
    <name type="scientific">Hermanssonia centrifuga</name>
    <dbReference type="NCBI Taxonomy" id="98765"/>
    <lineage>
        <taxon>Eukaryota</taxon>
        <taxon>Fungi</taxon>
        <taxon>Dikarya</taxon>
        <taxon>Basidiomycota</taxon>
        <taxon>Agaricomycotina</taxon>
        <taxon>Agaricomycetes</taxon>
        <taxon>Polyporales</taxon>
        <taxon>Meruliaceae</taxon>
        <taxon>Hermanssonia</taxon>
    </lineage>
</organism>
<feature type="domain" description="SH3" evidence="4">
    <location>
        <begin position="159"/>
        <end position="220"/>
    </location>
</feature>
<dbReference type="EMBL" id="SGPJ01000116">
    <property type="protein sequence ID" value="THG98506.1"/>
    <property type="molecule type" value="Genomic_DNA"/>
</dbReference>
<dbReference type="Proteomes" id="UP000309038">
    <property type="component" value="Unassembled WGS sequence"/>
</dbReference>
<comment type="caution">
    <text evidence="5">The sequence shown here is derived from an EMBL/GenBank/DDBJ whole genome shotgun (WGS) entry which is preliminary data.</text>
</comment>
<dbReference type="SUPFAM" id="SSF50044">
    <property type="entry name" value="SH3-domain"/>
    <property type="match status" value="1"/>
</dbReference>
<sequence>MAQTNPAIITLPPAAPTTASTPSPPIRLFRRDSYDSVTTGHTLTTEGIPSNLSLPQIITLSEHHVVSSEHLGLIPATPLSVRPFSPSERWSFPKPPNGARPDSELYPMMYSVSPDSFSSSEYITAPESEDPFSDFAVAESVDAHTVETFITVDTDAASHFSPVEIVCRPFIPSRDDEVAMNPGDEIRVLKRFDDGWAYAENCVTRKHGLFPIDCLRMANQDLPAFLAAKRISHYAAVTPQSRAVPRMTTVEEDHSA</sequence>
<protein>
    <recommendedName>
        <fullName evidence="4">SH3 domain-containing protein</fullName>
    </recommendedName>
</protein>
<keyword evidence="1 2" id="KW-0728">SH3 domain</keyword>